<accession>A0A4T0FNG5</accession>
<dbReference type="EMBL" id="SPNW01000023">
    <property type="protein sequence ID" value="TIA89888.1"/>
    <property type="molecule type" value="Genomic_DNA"/>
</dbReference>
<organism evidence="2 3">
    <name type="scientific">Wallemia hederae</name>
    <dbReference type="NCBI Taxonomy" id="1540922"/>
    <lineage>
        <taxon>Eukaryota</taxon>
        <taxon>Fungi</taxon>
        <taxon>Dikarya</taxon>
        <taxon>Basidiomycota</taxon>
        <taxon>Wallemiomycotina</taxon>
        <taxon>Wallemiomycetes</taxon>
        <taxon>Wallemiales</taxon>
        <taxon>Wallemiaceae</taxon>
        <taxon>Wallemia</taxon>
    </lineage>
</organism>
<keyword evidence="3" id="KW-1185">Reference proteome</keyword>
<dbReference type="AlphaFoldDB" id="A0A4T0FNG5"/>
<evidence type="ECO:0000313" key="2">
    <source>
        <dbReference type="EMBL" id="TIA89888.1"/>
    </source>
</evidence>
<dbReference type="OrthoDB" id="3360883at2759"/>
<feature type="region of interest" description="Disordered" evidence="1">
    <location>
        <begin position="240"/>
        <end position="274"/>
    </location>
</feature>
<reference evidence="2 3" key="1">
    <citation type="submission" date="2019-03" db="EMBL/GenBank/DDBJ databases">
        <title>Sequencing 23 genomes of Wallemia ichthyophaga.</title>
        <authorList>
            <person name="Gostincar C."/>
        </authorList>
    </citation>
    <scope>NUCLEOTIDE SEQUENCE [LARGE SCALE GENOMIC DNA]</scope>
    <source>
        <strain evidence="2 3">EXF-5753</strain>
    </source>
</reference>
<evidence type="ECO:0000256" key="1">
    <source>
        <dbReference type="SAM" id="MobiDB-lite"/>
    </source>
</evidence>
<sequence>MAITQPQIPKINLPERSPGFTVSSNSSLSPRTPPPTATRLRGYPLRRRASSISSLRSSVSEASVESSELDWSRTEDDSLHKLCDEYANESTHTPYAGCAPPNQLVHHLAKTARRSNLGPDNDRWRHTLRSTRRRINMIMREDAPPLYSRIQSNHDLVKSRSSSSAGEFTSPHQRLIYLSDMADERTPRKLLANITADAYFSPDKSGLRQALGSISIAGSIKSEQPIRRSARHAVFNSANSLNSVSSDDSVEEEGVQDNVNTPKARQRRKSSNSPIKRLAAECTIEEGAQLCLRPRKRLNSAGRL</sequence>
<proteinExistence type="predicted"/>
<evidence type="ECO:0000313" key="3">
    <source>
        <dbReference type="Proteomes" id="UP000310189"/>
    </source>
</evidence>
<comment type="caution">
    <text evidence="2">The sequence shown here is derived from an EMBL/GenBank/DDBJ whole genome shotgun (WGS) entry which is preliminary data.</text>
</comment>
<feature type="compositionally biased region" description="Low complexity" evidence="1">
    <location>
        <begin position="50"/>
        <end position="66"/>
    </location>
</feature>
<dbReference type="Proteomes" id="UP000310189">
    <property type="component" value="Unassembled WGS sequence"/>
</dbReference>
<feature type="region of interest" description="Disordered" evidence="1">
    <location>
        <begin position="1"/>
        <end position="68"/>
    </location>
</feature>
<protein>
    <submittedName>
        <fullName evidence="2">Uncharacterized protein</fullName>
    </submittedName>
</protein>
<feature type="compositionally biased region" description="Low complexity" evidence="1">
    <location>
        <begin position="21"/>
        <end position="30"/>
    </location>
</feature>
<name>A0A4T0FNG5_9BASI</name>
<gene>
    <name evidence="2" type="ORF">E3P99_01859</name>
</gene>